<keyword evidence="2" id="KW-1185">Reference proteome</keyword>
<organism evidence="1 2">
    <name type="scientific">Sediminitomix flava</name>
    <dbReference type="NCBI Taxonomy" id="379075"/>
    <lineage>
        <taxon>Bacteria</taxon>
        <taxon>Pseudomonadati</taxon>
        <taxon>Bacteroidota</taxon>
        <taxon>Cytophagia</taxon>
        <taxon>Cytophagales</taxon>
        <taxon>Flammeovirgaceae</taxon>
        <taxon>Sediminitomix</taxon>
    </lineage>
</organism>
<dbReference type="InterPro" id="IPR054207">
    <property type="entry name" value="DUF6913"/>
</dbReference>
<evidence type="ECO:0000313" key="2">
    <source>
        <dbReference type="Proteomes" id="UP000245535"/>
    </source>
</evidence>
<accession>A0A315Z4Y7</accession>
<comment type="caution">
    <text evidence="1">The sequence shown here is derived from an EMBL/GenBank/DDBJ whole genome shotgun (WGS) entry which is preliminary data.</text>
</comment>
<evidence type="ECO:0000313" key="1">
    <source>
        <dbReference type="EMBL" id="PWJ38482.1"/>
    </source>
</evidence>
<gene>
    <name evidence="1" type="ORF">BC781_10772</name>
</gene>
<dbReference type="EMBL" id="QGDO01000007">
    <property type="protein sequence ID" value="PWJ38482.1"/>
    <property type="molecule type" value="Genomic_DNA"/>
</dbReference>
<sequence length="173" mass="19812">MNKIKQYIWEKKIDAAKDSRDFRVLAKKLSESKKIGVVFQEGGSYDSKTLESLSDKLRKQGANVKFIGIQNAEQTNIACPYPLVSLRDFSTFGKLKSFELQEFLDTYFDFVFCLSDLDGLIETYILSNCKATYRVGMHQEGTEDYLDLMVGQAPAEKYKESLEQMLWLAEAIN</sequence>
<dbReference type="AlphaFoldDB" id="A0A315Z4Y7"/>
<dbReference type="OrthoDB" id="980624at2"/>
<dbReference type="RefSeq" id="WP_109621591.1">
    <property type="nucleotide sequence ID" value="NZ_QGDO01000007.1"/>
</dbReference>
<name>A0A315Z4Y7_SEDFL</name>
<proteinExistence type="predicted"/>
<dbReference type="Pfam" id="PF21857">
    <property type="entry name" value="DUF6913"/>
    <property type="match status" value="1"/>
</dbReference>
<dbReference type="Proteomes" id="UP000245535">
    <property type="component" value="Unassembled WGS sequence"/>
</dbReference>
<protein>
    <submittedName>
        <fullName evidence="1">Uncharacterized protein</fullName>
    </submittedName>
</protein>
<reference evidence="1 2" key="1">
    <citation type="submission" date="2018-03" db="EMBL/GenBank/DDBJ databases">
        <title>Genomic Encyclopedia of Archaeal and Bacterial Type Strains, Phase II (KMG-II): from individual species to whole genera.</title>
        <authorList>
            <person name="Goeker M."/>
        </authorList>
    </citation>
    <scope>NUCLEOTIDE SEQUENCE [LARGE SCALE GENOMIC DNA]</scope>
    <source>
        <strain evidence="1 2">DSM 28229</strain>
    </source>
</reference>